<dbReference type="GO" id="GO:0016791">
    <property type="term" value="F:phosphatase activity"/>
    <property type="evidence" value="ECO:0007669"/>
    <property type="project" value="TreeGrafter"/>
</dbReference>
<gene>
    <name evidence="1" type="ORF">ACH46_06660</name>
</gene>
<evidence type="ECO:0000313" key="1">
    <source>
        <dbReference type="EMBL" id="ALG86669.1"/>
    </source>
</evidence>
<dbReference type="PATRIC" id="fig|1136941.3.peg.1364"/>
<dbReference type="Gene3D" id="3.40.50.1240">
    <property type="entry name" value="Phosphoglycerate mutase-like"/>
    <property type="match status" value="1"/>
</dbReference>
<dbReference type="AlphaFoldDB" id="A0A0N9NDY7"/>
<organism evidence="1 2">
    <name type="scientific">Gordonia phthalatica</name>
    <dbReference type="NCBI Taxonomy" id="1136941"/>
    <lineage>
        <taxon>Bacteria</taxon>
        <taxon>Bacillati</taxon>
        <taxon>Actinomycetota</taxon>
        <taxon>Actinomycetes</taxon>
        <taxon>Mycobacteriales</taxon>
        <taxon>Gordoniaceae</taxon>
        <taxon>Gordonia</taxon>
    </lineage>
</organism>
<dbReference type="SUPFAM" id="SSF53254">
    <property type="entry name" value="Phosphoglycerate mutase-like"/>
    <property type="match status" value="1"/>
</dbReference>
<keyword evidence="2" id="KW-1185">Reference proteome</keyword>
<evidence type="ECO:0000313" key="2">
    <source>
        <dbReference type="Proteomes" id="UP000063789"/>
    </source>
</evidence>
<dbReference type="Pfam" id="PF00300">
    <property type="entry name" value="His_Phos_1"/>
    <property type="match status" value="1"/>
</dbReference>
<dbReference type="KEGG" id="goq:ACH46_06660"/>
<dbReference type="CDD" id="cd07067">
    <property type="entry name" value="HP_PGM_like"/>
    <property type="match status" value="1"/>
</dbReference>
<protein>
    <submittedName>
        <fullName evidence="1">Histidine phosphatase</fullName>
    </submittedName>
</protein>
<proteinExistence type="predicted"/>
<dbReference type="Proteomes" id="UP000063789">
    <property type="component" value="Chromosome"/>
</dbReference>
<name>A0A0N9NDY7_9ACTN</name>
<dbReference type="InterPro" id="IPR013078">
    <property type="entry name" value="His_Pase_superF_clade-1"/>
</dbReference>
<dbReference type="STRING" id="1136941.ACH46_06660"/>
<dbReference type="PANTHER" id="PTHR48100">
    <property type="entry name" value="BROAD-SPECIFICITY PHOSPHATASE YOR283W-RELATED"/>
    <property type="match status" value="1"/>
</dbReference>
<reference evidence="2" key="1">
    <citation type="submission" date="2015-06" db="EMBL/GenBank/DDBJ databases">
        <title>Complete genome sequence and metabolic analysis of phthalate degradation pathway in Gordonia sp. QH-11.</title>
        <authorList>
            <person name="Jin D."/>
            <person name="Kong X."/>
            <person name="Bai Z."/>
        </authorList>
    </citation>
    <scope>NUCLEOTIDE SEQUENCE [LARGE SCALE GENOMIC DNA]</scope>
    <source>
        <strain evidence="2">QH-11</strain>
    </source>
</reference>
<reference evidence="1 2" key="2">
    <citation type="journal article" date="2017" name="Int. J. Syst. Evol. Microbiol.">
        <title>Gordonia phthalatica sp. nov., a di-n-butyl phthalate-degrading bacterium isolated from activated sludge.</title>
        <authorList>
            <person name="Jin D."/>
            <person name="Kong X."/>
            <person name="Jia M."/>
            <person name="Yu X."/>
            <person name="Wang X."/>
            <person name="Zhuang X."/>
            <person name="Deng Y."/>
            <person name="Bai Z."/>
        </authorList>
    </citation>
    <scope>NUCLEOTIDE SEQUENCE [LARGE SCALE GENOMIC DNA]</scope>
    <source>
        <strain evidence="1 2">QH-11</strain>
    </source>
</reference>
<dbReference type="SMART" id="SM00855">
    <property type="entry name" value="PGAM"/>
    <property type="match status" value="1"/>
</dbReference>
<dbReference type="InterPro" id="IPR029033">
    <property type="entry name" value="His_PPase_superfam"/>
</dbReference>
<dbReference type="InterPro" id="IPR050275">
    <property type="entry name" value="PGM_Phosphatase"/>
</dbReference>
<dbReference type="GO" id="GO:0005737">
    <property type="term" value="C:cytoplasm"/>
    <property type="evidence" value="ECO:0007669"/>
    <property type="project" value="TreeGrafter"/>
</dbReference>
<sequence length="218" mass="23305">MLLTGTATAVAAPATGEMFVTFVRHGESAGNTSGMIDTSIPGPSLTAKGQAQAAAVASLLADRKFDGIYASRMVRTQQTAQPTSALRGLPIIVEPGFHEIEAGIYEGTPEKDALRGYLAAPLQWMKGDLSARTPGAENGYEFKKRVDDSLKDAQKRGSKRPVIFSHGGTIMFWTFISVSNPDPSKMQSDPLQNTGRVVVKGSPQKGWKLIEWNGKPAA</sequence>
<accession>A0A0N9NDY7</accession>
<dbReference type="PANTHER" id="PTHR48100:SF58">
    <property type="entry name" value="PE-PGRS FAMILY PROTEIN PE_PGRS11"/>
    <property type="match status" value="1"/>
</dbReference>
<dbReference type="EMBL" id="CP011853">
    <property type="protein sequence ID" value="ALG86669.1"/>
    <property type="molecule type" value="Genomic_DNA"/>
</dbReference>